<evidence type="ECO:0000256" key="1">
    <source>
        <dbReference type="SAM" id="Phobius"/>
    </source>
</evidence>
<accession>C9KM69</accession>
<feature type="transmembrane region" description="Helical" evidence="1">
    <location>
        <begin position="125"/>
        <end position="148"/>
    </location>
</feature>
<gene>
    <name evidence="2" type="ORF">MITSMUL_04304</name>
</gene>
<dbReference type="eggNOG" id="ENOG50332N1">
    <property type="taxonomic scope" value="Bacteria"/>
</dbReference>
<feature type="transmembrane region" description="Helical" evidence="1">
    <location>
        <begin position="56"/>
        <end position="74"/>
    </location>
</feature>
<protein>
    <submittedName>
        <fullName evidence="2">Membrane-bound metal-dependent hydrolase</fullName>
    </submittedName>
</protein>
<keyword evidence="1" id="KW-1133">Transmembrane helix</keyword>
<feature type="transmembrane region" description="Helical" evidence="1">
    <location>
        <begin position="86"/>
        <end position="105"/>
    </location>
</feature>
<evidence type="ECO:0000313" key="3">
    <source>
        <dbReference type="Proteomes" id="UP000003671"/>
    </source>
</evidence>
<comment type="caution">
    <text evidence="2">The sequence shown here is derived from an EMBL/GenBank/DDBJ whole genome shotgun (WGS) entry which is preliminary data.</text>
</comment>
<dbReference type="Proteomes" id="UP000003671">
    <property type="component" value="Unassembled WGS sequence"/>
</dbReference>
<dbReference type="STRING" id="500635.MITSMUL_04304"/>
<dbReference type="AlphaFoldDB" id="C9KM69"/>
<organism evidence="2 3">
    <name type="scientific">Mitsuokella multacida DSM 20544</name>
    <dbReference type="NCBI Taxonomy" id="500635"/>
    <lineage>
        <taxon>Bacteria</taxon>
        <taxon>Bacillati</taxon>
        <taxon>Bacillota</taxon>
        <taxon>Negativicutes</taxon>
        <taxon>Selenomonadales</taxon>
        <taxon>Selenomonadaceae</taxon>
        <taxon>Mitsuokella</taxon>
    </lineage>
</organism>
<dbReference type="GO" id="GO:0016787">
    <property type="term" value="F:hydrolase activity"/>
    <property type="evidence" value="ECO:0007669"/>
    <property type="project" value="UniProtKB-KW"/>
</dbReference>
<name>C9KM69_9FIRM</name>
<dbReference type="HOGENOM" id="CLU_1739251_0_0_9"/>
<proteinExistence type="predicted"/>
<keyword evidence="3" id="KW-1185">Reference proteome</keyword>
<dbReference type="InterPro" id="IPR007404">
    <property type="entry name" value="YdjM-like"/>
</dbReference>
<dbReference type="PATRIC" id="fig|500635.8.peg.643"/>
<keyword evidence="1" id="KW-0812">Transmembrane</keyword>
<reference evidence="2" key="1">
    <citation type="submission" date="2009-09" db="EMBL/GenBank/DDBJ databases">
        <authorList>
            <person name="Weinstock G."/>
            <person name="Sodergren E."/>
            <person name="Clifton S."/>
            <person name="Fulton L."/>
            <person name="Fulton B."/>
            <person name="Courtney L."/>
            <person name="Fronick C."/>
            <person name="Harrison M."/>
            <person name="Strong C."/>
            <person name="Farmer C."/>
            <person name="Delahaunty K."/>
            <person name="Markovic C."/>
            <person name="Hall O."/>
            <person name="Minx P."/>
            <person name="Tomlinson C."/>
            <person name="Mitreva M."/>
            <person name="Nelson J."/>
            <person name="Hou S."/>
            <person name="Wollam A."/>
            <person name="Pepin K.H."/>
            <person name="Johnson M."/>
            <person name="Bhonagiri V."/>
            <person name="Nash W.E."/>
            <person name="Warren W."/>
            <person name="Chinwalla A."/>
            <person name="Mardis E.R."/>
            <person name="Wilson R.K."/>
        </authorList>
    </citation>
    <scope>NUCLEOTIDE SEQUENCE [LARGE SCALE GENOMIC DNA]</scope>
    <source>
        <strain evidence="2">DSM 20544</strain>
    </source>
</reference>
<keyword evidence="1" id="KW-0472">Membrane</keyword>
<sequence length="156" mass="17578">MFFMKWVNHQVLTGVIVYAATDDMLLTIYSMAGAIFPDKVEGSPRAGNYWSWRSRHRGWSHWPMLYLGLIFFLSRLEEGQLTALPTADLTTIGIYICIGALLHIAEDAVCGKVPLLTPYHKVGIRLFKVGSVSEYLFTIAAVLLCYGLRTHFSFLS</sequence>
<dbReference type="EMBL" id="ABWK02000012">
    <property type="protein sequence ID" value="EEX69233.1"/>
    <property type="molecule type" value="Genomic_DNA"/>
</dbReference>
<keyword evidence="2" id="KW-0378">Hydrolase</keyword>
<dbReference type="Pfam" id="PF04307">
    <property type="entry name" value="YdjM"/>
    <property type="match status" value="1"/>
</dbReference>
<evidence type="ECO:0000313" key="2">
    <source>
        <dbReference type="EMBL" id="EEX69233.1"/>
    </source>
</evidence>
<feature type="transmembrane region" description="Helical" evidence="1">
    <location>
        <begin position="12"/>
        <end position="36"/>
    </location>
</feature>